<dbReference type="STRING" id="1123360.thalar_00786"/>
<dbReference type="EMBL" id="AONI01000006">
    <property type="protein sequence ID" value="EPX81335.1"/>
    <property type="molecule type" value="Genomic_DNA"/>
</dbReference>
<organism evidence="1 2">
    <name type="scientific">Litoreibacter arenae DSM 19593</name>
    <dbReference type="NCBI Taxonomy" id="1123360"/>
    <lineage>
        <taxon>Bacteria</taxon>
        <taxon>Pseudomonadati</taxon>
        <taxon>Pseudomonadota</taxon>
        <taxon>Alphaproteobacteria</taxon>
        <taxon>Rhodobacterales</taxon>
        <taxon>Roseobacteraceae</taxon>
        <taxon>Litoreibacter</taxon>
    </lineage>
</organism>
<keyword evidence="2" id="KW-1185">Reference proteome</keyword>
<sequence length="40" mass="4320">MAGNSGGMGINFHDWLHRREADGSTLAKIAGECIRSLAEF</sequence>
<name>S9RTC8_9RHOB</name>
<evidence type="ECO:0000313" key="2">
    <source>
        <dbReference type="Proteomes" id="UP000015351"/>
    </source>
</evidence>
<protein>
    <submittedName>
        <fullName evidence="1">Uncharacterized protein</fullName>
    </submittedName>
</protein>
<dbReference type="Proteomes" id="UP000015351">
    <property type="component" value="Unassembled WGS sequence"/>
</dbReference>
<dbReference type="HOGENOM" id="CLU_3292016_0_0_5"/>
<evidence type="ECO:0000313" key="1">
    <source>
        <dbReference type="EMBL" id="EPX81335.1"/>
    </source>
</evidence>
<accession>S9RTC8</accession>
<proteinExistence type="predicted"/>
<comment type="caution">
    <text evidence="1">The sequence shown here is derived from an EMBL/GenBank/DDBJ whole genome shotgun (WGS) entry which is preliminary data.</text>
</comment>
<gene>
    <name evidence="1" type="ORF">thalar_00786</name>
</gene>
<dbReference type="AlphaFoldDB" id="S9RTC8"/>
<reference evidence="2" key="1">
    <citation type="journal article" date="2013" name="Stand. Genomic Sci.">
        <title>Genome sequence of the Litoreibacter arenae type strain (DSM 19593(T)), a member of the Roseobacter clade isolated from sea sand.</title>
        <authorList>
            <person name="Riedel T."/>
            <person name="Fiebig A."/>
            <person name="Petersen J."/>
            <person name="Gronow S."/>
            <person name="Kyrpides N.C."/>
            <person name="Goker M."/>
            <person name="Klenk H.P."/>
        </authorList>
    </citation>
    <scope>NUCLEOTIDE SEQUENCE [LARGE SCALE GENOMIC DNA]</scope>
    <source>
        <strain evidence="2">DSM 19593</strain>
    </source>
</reference>